<protein>
    <submittedName>
        <fullName evidence="1">Uncharacterized protein</fullName>
    </submittedName>
</protein>
<dbReference type="PANTHER" id="PTHR13593">
    <property type="match status" value="1"/>
</dbReference>
<dbReference type="EMBL" id="JACHNU010000001">
    <property type="protein sequence ID" value="MBB4660560.1"/>
    <property type="molecule type" value="Genomic_DNA"/>
</dbReference>
<keyword evidence="2" id="KW-1185">Reference proteome</keyword>
<gene>
    <name evidence="1" type="ORF">BDZ31_000133</name>
</gene>
<evidence type="ECO:0000313" key="2">
    <source>
        <dbReference type="Proteomes" id="UP000585272"/>
    </source>
</evidence>
<name>A0A840I9F2_9ACTN</name>
<dbReference type="RefSeq" id="WP_183337993.1">
    <property type="nucleotide sequence ID" value="NZ_JACHNU010000001.1"/>
</dbReference>
<evidence type="ECO:0000313" key="1">
    <source>
        <dbReference type="EMBL" id="MBB4660560.1"/>
    </source>
</evidence>
<dbReference type="Proteomes" id="UP000585272">
    <property type="component" value="Unassembled WGS sequence"/>
</dbReference>
<dbReference type="PANTHER" id="PTHR13593:SF140">
    <property type="entry name" value="PLC-LIKE PHOSPHODIESTERASE"/>
    <property type="match status" value="1"/>
</dbReference>
<dbReference type="Gene3D" id="3.20.20.190">
    <property type="entry name" value="Phosphatidylinositol (PI) phosphodiesterase"/>
    <property type="match status" value="1"/>
</dbReference>
<dbReference type="Pfam" id="PF26146">
    <property type="entry name" value="PI-PLC_X"/>
    <property type="match status" value="1"/>
</dbReference>
<reference evidence="1 2" key="1">
    <citation type="submission" date="2020-08" db="EMBL/GenBank/DDBJ databases">
        <title>Genomic Encyclopedia of Archaeal and Bacterial Type Strains, Phase II (KMG-II): from individual species to whole genera.</title>
        <authorList>
            <person name="Goeker M."/>
        </authorList>
    </citation>
    <scope>NUCLEOTIDE SEQUENCE [LARGE SCALE GENOMIC DNA]</scope>
    <source>
        <strain evidence="1 2">DSM 23288</strain>
    </source>
</reference>
<dbReference type="InterPro" id="IPR017946">
    <property type="entry name" value="PLC-like_Pdiesterase_TIM-brl"/>
</dbReference>
<proteinExistence type="predicted"/>
<dbReference type="GO" id="GO:0008081">
    <property type="term" value="F:phosphoric diester hydrolase activity"/>
    <property type="evidence" value="ECO:0007669"/>
    <property type="project" value="InterPro"/>
</dbReference>
<accession>A0A840I9F2</accession>
<dbReference type="InterPro" id="IPR051057">
    <property type="entry name" value="PI-PLC_domain"/>
</dbReference>
<dbReference type="SUPFAM" id="SSF51695">
    <property type="entry name" value="PLC-like phosphodiesterases"/>
    <property type="match status" value="1"/>
</dbReference>
<dbReference type="GO" id="GO:0006629">
    <property type="term" value="P:lipid metabolic process"/>
    <property type="evidence" value="ECO:0007669"/>
    <property type="project" value="InterPro"/>
</dbReference>
<dbReference type="AlphaFoldDB" id="A0A840I9F2"/>
<organism evidence="1 2">
    <name type="scientific">Conexibacter arvalis</name>
    <dbReference type="NCBI Taxonomy" id="912552"/>
    <lineage>
        <taxon>Bacteria</taxon>
        <taxon>Bacillati</taxon>
        <taxon>Actinomycetota</taxon>
        <taxon>Thermoleophilia</taxon>
        <taxon>Solirubrobacterales</taxon>
        <taxon>Conexibacteraceae</taxon>
        <taxon>Conexibacter</taxon>
    </lineage>
</organism>
<comment type="caution">
    <text evidence="1">The sequence shown here is derived from an EMBL/GenBank/DDBJ whole genome shotgun (WGS) entry which is preliminary data.</text>
</comment>
<sequence>MSGLTYPNWLFAQQEKGLRGQLDDGVRALLIDAHFGRRVGDRVLTELPGGVRAAAAEGLGEQGVAAALRIRDTLLGGEAERGPRTTWLCHGFCEVGAIALADGLREVAEFLAVNPQEVVIVVVQDEGPRPRDIAAAVEESGLRPFLYTGTAGPPWPTLRELIAAGQRAIVMYEHGPGDPAVPWYHDAYALMQETPYRFTDRSQFSCRPNRGPGDASLFLLNHWIDTSPAPRPSNAAIVNAREVLLARARRCERERGRLPNVVAVDFYATGDLLDVVDELNGVGG</sequence>